<dbReference type="Pfam" id="PF02656">
    <property type="entry name" value="DUF202"/>
    <property type="match status" value="1"/>
</dbReference>
<comment type="similarity">
    <text evidence="12">Belongs to the anthranilate phosphoribosyltransferase family.</text>
</comment>
<dbReference type="EMBL" id="JAAECE010000005">
    <property type="protein sequence ID" value="KAF1800656.1"/>
    <property type="molecule type" value="Genomic_DNA"/>
</dbReference>
<feature type="domain" description="Glycosyl transferase family 3" evidence="15">
    <location>
        <begin position="184"/>
        <end position="440"/>
    </location>
</feature>
<comment type="pathway">
    <text evidence="2">Amino-acid biosynthesis; L-tryptophan biosynthesis; L-tryptophan from chorismate: step 2/5.</text>
</comment>
<comment type="caution">
    <text evidence="18">The sequence shown here is derived from an EMBL/GenBank/DDBJ whole genome shotgun (WGS) entry which is preliminary data.</text>
</comment>
<organism evidence="18 19">
    <name type="scientific">Mucor circinelloides f. lusitanicus</name>
    <name type="common">Mucor racemosus var. lusitanicus</name>
    <dbReference type="NCBI Taxonomy" id="29924"/>
    <lineage>
        <taxon>Eukaryota</taxon>
        <taxon>Fungi</taxon>
        <taxon>Fungi incertae sedis</taxon>
        <taxon>Mucoromycota</taxon>
        <taxon>Mucoromycotina</taxon>
        <taxon>Mucoromycetes</taxon>
        <taxon>Mucorales</taxon>
        <taxon>Mucorineae</taxon>
        <taxon>Mucoraceae</taxon>
        <taxon>Mucor</taxon>
    </lineage>
</organism>
<dbReference type="Gene3D" id="1.20.970.10">
    <property type="entry name" value="Transferase, Pyrimidine Nucleoside Phosphorylase, Chain C"/>
    <property type="match status" value="1"/>
</dbReference>
<feature type="transmembrane region" description="Helical" evidence="14">
    <location>
        <begin position="98"/>
        <end position="116"/>
    </location>
</feature>
<evidence type="ECO:0000256" key="5">
    <source>
        <dbReference type="ARBA" id="ARBA00022676"/>
    </source>
</evidence>
<dbReference type="InterPro" id="IPR005940">
    <property type="entry name" value="Anthranilate_Pribosyl_Tfrase"/>
</dbReference>
<evidence type="ECO:0000313" key="18">
    <source>
        <dbReference type="EMBL" id="KAF1800656.1"/>
    </source>
</evidence>
<evidence type="ECO:0000256" key="13">
    <source>
        <dbReference type="ARBA" id="ARBA00071401"/>
    </source>
</evidence>
<evidence type="ECO:0000256" key="4">
    <source>
        <dbReference type="ARBA" id="ARBA00022605"/>
    </source>
</evidence>
<evidence type="ECO:0000256" key="7">
    <source>
        <dbReference type="ARBA" id="ARBA00022692"/>
    </source>
</evidence>
<feature type="transmembrane region" description="Helical" evidence="14">
    <location>
        <begin position="32"/>
        <end position="53"/>
    </location>
</feature>
<dbReference type="PANTHER" id="PTHR43285:SF2">
    <property type="entry name" value="ANTHRANILATE PHOSPHORIBOSYLTRANSFERASE"/>
    <property type="match status" value="1"/>
</dbReference>
<dbReference type="Proteomes" id="UP000469890">
    <property type="component" value="Unassembled WGS sequence"/>
</dbReference>
<keyword evidence="11" id="KW-0057">Aromatic amino acid biosynthesis</keyword>
<dbReference type="Pfam" id="PF02885">
    <property type="entry name" value="Glycos_trans_3N"/>
    <property type="match status" value="1"/>
</dbReference>
<dbReference type="SUPFAM" id="SSF52418">
    <property type="entry name" value="Nucleoside phosphorylase/phosphoribosyltransferase catalytic domain"/>
    <property type="match status" value="1"/>
</dbReference>
<dbReference type="NCBIfam" id="TIGR01245">
    <property type="entry name" value="trpD"/>
    <property type="match status" value="1"/>
</dbReference>
<feature type="domain" description="DUF202" evidence="16">
    <location>
        <begin position="23"/>
        <end position="84"/>
    </location>
</feature>
<evidence type="ECO:0000313" key="19">
    <source>
        <dbReference type="Proteomes" id="UP000469890"/>
    </source>
</evidence>
<dbReference type="InterPro" id="IPR035902">
    <property type="entry name" value="Nuc_phospho_transferase"/>
</dbReference>
<dbReference type="GO" id="GO:0004048">
    <property type="term" value="F:anthranilate phosphoribosyltransferase activity"/>
    <property type="evidence" value="ECO:0007669"/>
    <property type="project" value="UniProtKB-EC"/>
</dbReference>
<keyword evidence="9 14" id="KW-1133">Transmembrane helix</keyword>
<evidence type="ECO:0000259" key="17">
    <source>
        <dbReference type="Pfam" id="PF02885"/>
    </source>
</evidence>
<dbReference type="GO" id="GO:0012505">
    <property type="term" value="C:endomembrane system"/>
    <property type="evidence" value="ECO:0007669"/>
    <property type="project" value="UniProtKB-SubCell"/>
</dbReference>
<evidence type="ECO:0000256" key="10">
    <source>
        <dbReference type="ARBA" id="ARBA00023136"/>
    </source>
</evidence>
<evidence type="ECO:0000256" key="8">
    <source>
        <dbReference type="ARBA" id="ARBA00022822"/>
    </source>
</evidence>
<evidence type="ECO:0000256" key="9">
    <source>
        <dbReference type="ARBA" id="ARBA00022989"/>
    </source>
</evidence>
<evidence type="ECO:0000256" key="12">
    <source>
        <dbReference type="ARBA" id="ARBA00061500"/>
    </source>
</evidence>
<keyword evidence="7 14" id="KW-0812">Transmembrane</keyword>
<dbReference type="HAMAP" id="MF_00211">
    <property type="entry name" value="TrpD"/>
    <property type="match status" value="1"/>
</dbReference>
<dbReference type="PANTHER" id="PTHR43285">
    <property type="entry name" value="ANTHRANILATE PHOSPHORIBOSYLTRANSFERASE"/>
    <property type="match status" value="1"/>
</dbReference>
<evidence type="ECO:0000256" key="3">
    <source>
        <dbReference type="ARBA" id="ARBA00011948"/>
    </source>
</evidence>
<dbReference type="GO" id="GO:0005829">
    <property type="term" value="C:cytosol"/>
    <property type="evidence" value="ECO:0007669"/>
    <property type="project" value="TreeGrafter"/>
</dbReference>
<gene>
    <name evidence="18" type="ORF">FB192DRAFT_1437045</name>
</gene>
<feature type="transmembrane region" description="Helical" evidence="14">
    <location>
        <begin position="59"/>
        <end position="77"/>
    </location>
</feature>
<dbReference type="GO" id="GO:0000162">
    <property type="term" value="P:L-tryptophan biosynthetic process"/>
    <property type="evidence" value="ECO:0007669"/>
    <property type="project" value="UniProtKB-KW"/>
</dbReference>
<dbReference type="InterPro" id="IPR000312">
    <property type="entry name" value="Glycosyl_Trfase_fam3"/>
</dbReference>
<dbReference type="SUPFAM" id="SSF47648">
    <property type="entry name" value="Nucleoside phosphorylase/phosphoribosyltransferase N-terminal domain"/>
    <property type="match status" value="1"/>
</dbReference>
<keyword evidence="10 14" id="KW-0472">Membrane</keyword>
<evidence type="ECO:0000256" key="1">
    <source>
        <dbReference type="ARBA" id="ARBA00004127"/>
    </source>
</evidence>
<dbReference type="FunFam" id="3.40.1030.10:FF:000002">
    <property type="entry name" value="Anthranilate phosphoribosyltransferase"/>
    <property type="match status" value="1"/>
</dbReference>
<evidence type="ECO:0000256" key="2">
    <source>
        <dbReference type="ARBA" id="ARBA00004907"/>
    </source>
</evidence>
<dbReference type="InterPro" id="IPR003807">
    <property type="entry name" value="DUF202"/>
</dbReference>
<accession>A0A8H4EZR5</accession>
<comment type="subcellular location">
    <subcellularLocation>
        <location evidence="1">Endomembrane system</location>
        <topology evidence="1">Multi-pass membrane protein</topology>
    </subcellularLocation>
</comment>
<dbReference type="Pfam" id="PF00591">
    <property type="entry name" value="Glycos_transf_3"/>
    <property type="match status" value="1"/>
</dbReference>
<reference evidence="18 19" key="1">
    <citation type="submission" date="2019-09" db="EMBL/GenBank/DDBJ databases">
        <authorList>
            <consortium name="DOE Joint Genome Institute"/>
            <person name="Mondo S.J."/>
            <person name="Navarro-Mendoza M.I."/>
            <person name="Perez-Arques C."/>
            <person name="Panchal S."/>
            <person name="Nicolas F.E."/>
            <person name="Ganguly P."/>
            <person name="Pangilinan J."/>
            <person name="Grigoriev I."/>
            <person name="Heitman J."/>
            <person name="Sanya K."/>
            <person name="Garre V."/>
        </authorList>
    </citation>
    <scope>NUCLEOTIDE SEQUENCE [LARGE SCALE GENOMIC DNA]</scope>
    <source>
        <strain evidence="18 19">MU402</strain>
    </source>
</reference>
<protein>
    <recommendedName>
        <fullName evidence="13">Anthranilate phosphoribosyltransferase</fullName>
        <ecNumber evidence="3">2.4.2.18</ecNumber>
    </recommendedName>
</protein>
<dbReference type="EC" id="2.4.2.18" evidence="3"/>
<evidence type="ECO:0000256" key="6">
    <source>
        <dbReference type="ARBA" id="ARBA00022679"/>
    </source>
</evidence>
<proteinExistence type="inferred from homology"/>
<dbReference type="Gene3D" id="3.40.1030.10">
    <property type="entry name" value="Nucleoside phosphorylase/phosphoribosyltransferase catalytic domain"/>
    <property type="match status" value="1"/>
</dbReference>
<name>A0A8H4EZR5_MUCCL</name>
<feature type="domain" description="Glycosyl transferase family 3 N-terminal" evidence="17">
    <location>
        <begin position="118"/>
        <end position="171"/>
    </location>
</feature>
<evidence type="ECO:0000256" key="14">
    <source>
        <dbReference type="SAM" id="Phobius"/>
    </source>
</evidence>
<dbReference type="AlphaFoldDB" id="A0A8H4EZR5"/>
<sequence>MSSQPLLEPAGKRIALPVRVEPKVFFANERTFLSWLNFTVVLGGLAIGLLNFGDRISRLSAMLFTVTAMFVMLYALYTFHWRATKIRNREAAPYDDRVGPTVLCIFLIIAVAFNFYPQFTPQDAEHAINEIMKGSATPSQISAFLVSLKLQGMDNDPRIVAACATAMRSHARLVPYTDYEHLTGHVVDIVGTGGDGHDTYNVSTTASVVAAGAGAKVAKHGNRAASSKSGSADLMEAHGCQIALVEPDQVAGILDRTNFCFLFSQTYHPAMKHVAALRKEIAVPTVFNMLGPMSNPAHPTRVVVGVHSPEIGELMANALKLTGVKEALVVCGSEKLDEISPAGETNYWRIHGSGDITVGSLHPIRDFGLQTHPLSEVKGGDCFENAETLAKLLNDELEENHPILDFVLLNAAALLVVSGVAVDFKDGVSKARESIKSGKAKGVLEAFRQETLKRV</sequence>
<evidence type="ECO:0000256" key="11">
    <source>
        <dbReference type="ARBA" id="ARBA00023141"/>
    </source>
</evidence>
<evidence type="ECO:0000259" key="16">
    <source>
        <dbReference type="Pfam" id="PF02656"/>
    </source>
</evidence>
<keyword evidence="6 18" id="KW-0808">Transferase</keyword>
<keyword evidence="4" id="KW-0028">Amino-acid biosynthesis</keyword>
<dbReference type="InterPro" id="IPR036320">
    <property type="entry name" value="Glycosyl_Trfase_fam3_N_dom_sf"/>
</dbReference>
<keyword evidence="8" id="KW-0822">Tryptophan biosynthesis</keyword>
<evidence type="ECO:0000259" key="15">
    <source>
        <dbReference type="Pfam" id="PF00591"/>
    </source>
</evidence>
<dbReference type="InterPro" id="IPR017459">
    <property type="entry name" value="Glycosyl_Trfase_fam3_N_dom"/>
</dbReference>
<keyword evidence="5" id="KW-0328">Glycosyltransferase</keyword>